<name>A0A0D8IUF8_9FIRM</name>
<dbReference type="RefSeq" id="WP_050006666.1">
    <property type="nucleotide sequence ID" value="NZ_JXXK01000053.1"/>
</dbReference>
<organism evidence="1 2">
    <name type="scientific">Ruthenibacterium lactatiformans</name>
    <dbReference type="NCBI Taxonomy" id="1550024"/>
    <lineage>
        <taxon>Bacteria</taxon>
        <taxon>Bacillati</taxon>
        <taxon>Bacillota</taxon>
        <taxon>Clostridia</taxon>
        <taxon>Eubacteriales</taxon>
        <taxon>Oscillospiraceae</taxon>
        <taxon>Ruthenibacterium</taxon>
    </lineage>
</organism>
<dbReference type="Proteomes" id="UP000032483">
    <property type="component" value="Unassembled WGS sequence"/>
</dbReference>
<evidence type="ECO:0000313" key="2">
    <source>
        <dbReference type="Proteomes" id="UP000032483"/>
    </source>
</evidence>
<dbReference type="GeneID" id="42858592"/>
<keyword evidence="2" id="KW-1185">Reference proteome</keyword>
<accession>A0A0D8IUF8</accession>
<comment type="caution">
    <text evidence="1">The sequence shown here is derived from an EMBL/GenBank/DDBJ whole genome shotgun (WGS) entry which is preliminary data.</text>
</comment>
<protein>
    <submittedName>
        <fullName evidence="1">Uncharacterized protein</fullName>
    </submittedName>
</protein>
<dbReference type="EMBL" id="JXXK01000053">
    <property type="protein sequence ID" value="KJF38297.1"/>
    <property type="molecule type" value="Genomic_DNA"/>
</dbReference>
<reference evidence="1" key="1">
    <citation type="submission" date="2015-02" db="EMBL/GenBank/DDBJ databases">
        <title>A novel member of the family Ruminococcaceae isolated from human feces.</title>
        <authorList>
            <person name="Shkoporov A.N."/>
            <person name="Chaplin A.V."/>
            <person name="Motuzova O.V."/>
            <person name="Kafarskaia L.I."/>
            <person name="Khokhlova E.V."/>
            <person name="Efimov B.A."/>
        </authorList>
    </citation>
    <scope>NUCLEOTIDE SEQUENCE [LARGE SCALE GENOMIC DNA]</scope>
    <source>
        <strain evidence="1">585-1</strain>
    </source>
</reference>
<sequence length="91" mass="10478">MSRKKVNIAIPKLKQHADKVLADLGFICTADEFMDEYKRQFGEEYKKYERGYSEVLQQQKAGKGTPPAPDKYLKLAYNNAVARHKKEQAVD</sequence>
<proteinExistence type="predicted"/>
<evidence type="ECO:0000313" key="1">
    <source>
        <dbReference type="EMBL" id="KJF38297.1"/>
    </source>
</evidence>
<dbReference type="AlphaFoldDB" id="A0A0D8IUF8"/>
<gene>
    <name evidence="1" type="ORF">TQ39_18840</name>
</gene>